<name>L1ICP6_GUITC</name>
<gene>
    <name evidence="1" type="ORF">GUITHDRAFT_155918</name>
</gene>
<reference evidence="2" key="3">
    <citation type="submission" date="2015-06" db="UniProtKB">
        <authorList>
            <consortium name="EnsemblProtists"/>
        </authorList>
    </citation>
    <scope>IDENTIFICATION</scope>
</reference>
<accession>L1ICP6</accession>
<evidence type="ECO:0000313" key="1">
    <source>
        <dbReference type="EMBL" id="EKX33842.1"/>
    </source>
</evidence>
<dbReference type="RefSeq" id="XP_005820822.1">
    <property type="nucleotide sequence ID" value="XM_005820765.1"/>
</dbReference>
<reference evidence="3" key="2">
    <citation type="submission" date="2012-11" db="EMBL/GenBank/DDBJ databases">
        <authorList>
            <person name="Kuo A."/>
            <person name="Curtis B.A."/>
            <person name="Tanifuji G."/>
            <person name="Burki F."/>
            <person name="Gruber A."/>
            <person name="Irimia M."/>
            <person name="Maruyama S."/>
            <person name="Arias M.C."/>
            <person name="Ball S.G."/>
            <person name="Gile G.H."/>
            <person name="Hirakawa Y."/>
            <person name="Hopkins J.F."/>
            <person name="Rensing S.A."/>
            <person name="Schmutz J."/>
            <person name="Symeonidi A."/>
            <person name="Elias M."/>
            <person name="Eveleigh R.J."/>
            <person name="Herman E.K."/>
            <person name="Klute M.J."/>
            <person name="Nakayama T."/>
            <person name="Obornik M."/>
            <person name="Reyes-Prieto A."/>
            <person name="Armbrust E.V."/>
            <person name="Aves S.J."/>
            <person name="Beiko R.G."/>
            <person name="Coutinho P."/>
            <person name="Dacks J.B."/>
            <person name="Durnford D.G."/>
            <person name="Fast N.M."/>
            <person name="Green B.R."/>
            <person name="Grisdale C."/>
            <person name="Hempe F."/>
            <person name="Henrissat B."/>
            <person name="Hoppner M.P."/>
            <person name="Ishida K.-I."/>
            <person name="Kim E."/>
            <person name="Koreny L."/>
            <person name="Kroth P.G."/>
            <person name="Liu Y."/>
            <person name="Malik S.-B."/>
            <person name="Maier U.G."/>
            <person name="McRose D."/>
            <person name="Mock T."/>
            <person name="Neilson J.A."/>
            <person name="Onodera N.T."/>
            <person name="Poole A.M."/>
            <person name="Pritham E.J."/>
            <person name="Richards T.A."/>
            <person name="Rocap G."/>
            <person name="Roy S.W."/>
            <person name="Sarai C."/>
            <person name="Schaack S."/>
            <person name="Shirato S."/>
            <person name="Slamovits C.H."/>
            <person name="Spencer D.F."/>
            <person name="Suzuki S."/>
            <person name="Worden A.Z."/>
            <person name="Zauner S."/>
            <person name="Barry K."/>
            <person name="Bell C."/>
            <person name="Bharti A.K."/>
            <person name="Crow J.A."/>
            <person name="Grimwood J."/>
            <person name="Kramer R."/>
            <person name="Lindquist E."/>
            <person name="Lucas S."/>
            <person name="Salamov A."/>
            <person name="McFadden G.I."/>
            <person name="Lane C.E."/>
            <person name="Keeling P.J."/>
            <person name="Gray M.W."/>
            <person name="Grigoriev I.V."/>
            <person name="Archibald J.M."/>
        </authorList>
    </citation>
    <scope>NUCLEOTIDE SEQUENCE</scope>
    <source>
        <strain evidence="3">CCMP2712</strain>
    </source>
</reference>
<reference evidence="1 3" key="1">
    <citation type="journal article" date="2012" name="Nature">
        <title>Algal genomes reveal evolutionary mosaicism and the fate of nucleomorphs.</title>
        <authorList>
            <consortium name="DOE Joint Genome Institute"/>
            <person name="Curtis B.A."/>
            <person name="Tanifuji G."/>
            <person name="Burki F."/>
            <person name="Gruber A."/>
            <person name="Irimia M."/>
            <person name="Maruyama S."/>
            <person name="Arias M.C."/>
            <person name="Ball S.G."/>
            <person name="Gile G.H."/>
            <person name="Hirakawa Y."/>
            <person name="Hopkins J.F."/>
            <person name="Kuo A."/>
            <person name="Rensing S.A."/>
            <person name="Schmutz J."/>
            <person name="Symeonidi A."/>
            <person name="Elias M."/>
            <person name="Eveleigh R.J."/>
            <person name="Herman E.K."/>
            <person name="Klute M.J."/>
            <person name="Nakayama T."/>
            <person name="Obornik M."/>
            <person name="Reyes-Prieto A."/>
            <person name="Armbrust E.V."/>
            <person name="Aves S.J."/>
            <person name="Beiko R.G."/>
            <person name="Coutinho P."/>
            <person name="Dacks J.B."/>
            <person name="Durnford D.G."/>
            <person name="Fast N.M."/>
            <person name="Green B.R."/>
            <person name="Grisdale C.J."/>
            <person name="Hempel F."/>
            <person name="Henrissat B."/>
            <person name="Hoppner M.P."/>
            <person name="Ishida K."/>
            <person name="Kim E."/>
            <person name="Koreny L."/>
            <person name="Kroth P.G."/>
            <person name="Liu Y."/>
            <person name="Malik S.B."/>
            <person name="Maier U.G."/>
            <person name="McRose D."/>
            <person name="Mock T."/>
            <person name="Neilson J.A."/>
            <person name="Onodera N.T."/>
            <person name="Poole A.M."/>
            <person name="Pritham E.J."/>
            <person name="Richards T.A."/>
            <person name="Rocap G."/>
            <person name="Roy S.W."/>
            <person name="Sarai C."/>
            <person name="Schaack S."/>
            <person name="Shirato S."/>
            <person name="Slamovits C.H."/>
            <person name="Spencer D.F."/>
            <person name="Suzuki S."/>
            <person name="Worden A.Z."/>
            <person name="Zauner S."/>
            <person name="Barry K."/>
            <person name="Bell C."/>
            <person name="Bharti A.K."/>
            <person name="Crow J.A."/>
            <person name="Grimwood J."/>
            <person name="Kramer R."/>
            <person name="Lindquist E."/>
            <person name="Lucas S."/>
            <person name="Salamov A."/>
            <person name="McFadden G.I."/>
            <person name="Lane C.E."/>
            <person name="Keeling P.J."/>
            <person name="Gray M.W."/>
            <person name="Grigoriev I.V."/>
            <person name="Archibald J.M."/>
        </authorList>
    </citation>
    <scope>NUCLEOTIDE SEQUENCE</scope>
    <source>
        <strain evidence="1 3">CCMP2712</strain>
    </source>
</reference>
<feature type="non-terminal residue" evidence="1">
    <location>
        <position position="1"/>
    </location>
</feature>
<protein>
    <submittedName>
        <fullName evidence="1 2">Uncharacterized protein</fullName>
    </submittedName>
</protein>
<proteinExistence type="predicted"/>
<evidence type="ECO:0000313" key="2">
    <source>
        <dbReference type="EnsemblProtists" id="EKX33842"/>
    </source>
</evidence>
<dbReference type="Proteomes" id="UP000011087">
    <property type="component" value="Unassembled WGS sequence"/>
</dbReference>
<dbReference type="KEGG" id="gtt:GUITHDRAFT_155918"/>
<dbReference type="EnsemblProtists" id="EKX33842">
    <property type="protein sequence ID" value="EKX33842"/>
    <property type="gene ID" value="GUITHDRAFT_155918"/>
</dbReference>
<keyword evidence="3" id="KW-1185">Reference proteome</keyword>
<dbReference type="PaxDb" id="55529-EKX33842"/>
<dbReference type="GeneID" id="17290600"/>
<organism evidence="1">
    <name type="scientific">Guillardia theta (strain CCMP2712)</name>
    <name type="common">Cryptophyte</name>
    <dbReference type="NCBI Taxonomy" id="905079"/>
    <lineage>
        <taxon>Eukaryota</taxon>
        <taxon>Cryptophyceae</taxon>
        <taxon>Pyrenomonadales</taxon>
        <taxon>Geminigeraceae</taxon>
        <taxon>Guillardia</taxon>
    </lineage>
</organism>
<dbReference type="EMBL" id="JH993127">
    <property type="protein sequence ID" value="EKX33842.1"/>
    <property type="molecule type" value="Genomic_DNA"/>
</dbReference>
<dbReference type="AlphaFoldDB" id="L1ICP6"/>
<dbReference type="HOGENOM" id="CLU_3056870_0_0_1"/>
<evidence type="ECO:0000313" key="3">
    <source>
        <dbReference type="Proteomes" id="UP000011087"/>
    </source>
</evidence>
<sequence>MLSSRDGSEDKEEGVVVTMEVLEQVFHLPLHKNSLLLGHLRNCLQESLQETRSH</sequence>